<evidence type="ECO:0000256" key="12">
    <source>
        <dbReference type="ARBA" id="ARBA00038622"/>
    </source>
</evidence>
<dbReference type="Gene3D" id="3.40.50.720">
    <property type="entry name" value="NAD(P)-binding Rossmann-like Domain"/>
    <property type="match status" value="1"/>
</dbReference>
<comment type="subcellular location">
    <subcellularLocation>
        <location evidence="1">Peroxisome</location>
    </subcellularLocation>
</comment>
<evidence type="ECO:0000313" key="22">
    <source>
        <dbReference type="EMBL" id="SEJ41899.1"/>
    </source>
</evidence>
<evidence type="ECO:0000256" key="8">
    <source>
        <dbReference type="ARBA" id="ARBA00023098"/>
    </source>
</evidence>
<evidence type="ECO:0000256" key="5">
    <source>
        <dbReference type="ARBA" id="ARBA00022832"/>
    </source>
</evidence>
<evidence type="ECO:0000256" key="16">
    <source>
        <dbReference type="ARBA" id="ARBA00048686"/>
    </source>
</evidence>
<dbReference type="Pfam" id="PF13561">
    <property type="entry name" value="adh_short_C2"/>
    <property type="match status" value="1"/>
</dbReference>
<evidence type="ECO:0000256" key="15">
    <source>
        <dbReference type="ARBA" id="ARBA00047570"/>
    </source>
</evidence>
<dbReference type="PANTHER" id="PTHR24317">
    <property type="entry name" value="PEROXISOMAL TRANS-2-ENOYL-COA REDUCTASE"/>
    <property type="match status" value="1"/>
</dbReference>
<evidence type="ECO:0000256" key="3">
    <source>
        <dbReference type="ARBA" id="ARBA00022516"/>
    </source>
</evidence>
<dbReference type="EC" id="1.3.1.38" evidence="13"/>
<dbReference type="AlphaFoldDB" id="A0A1H6YKU9"/>
<dbReference type="GO" id="GO:0019166">
    <property type="term" value="F:trans-2-enoyl-CoA reductase (NADPH) activity"/>
    <property type="evidence" value="ECO:0007669"/>
    <property type="project" value="UniProtKB-EC"/>
</dbReference>
<dbReference type="CDD" id="cd05233">
    <property type="entry name" value="SDR_c"/>
    <property type="match status" value="1"/>
</dbReference>
<evidence type="ECO:0000256" key="21">
    <source>
        <dbReference type="SAM" id="MobiDB-lite"/>
    </source>
</evidence>
<dbReference type="InterPro" id="IPR002347">
    <property type="entry name" value="SDR_fam"/>
</dbReference>
<evidence type="ECO:0000256" key="14">
    <source>
        <dbReference type="ARBA" id="ARBA00041063"/>
    </source>
</evidence>
<evidence type="ECO:0000256" key="9">
    <source>
        <dbReference type="ARBA" id="ARBA00023140"/>
    </source>
</evidence>
<dbReference type="Proteomes" id="UP000199005">
    <property type="component" value="Unassembled WGS sequence"/>
</dbReference>
<evidence type="ECO:0000256" key="13">
    <source>
        <dbReference type="ARBA" id="ARBA00038849"/>
    </source>
</evidence>
<keyword evidence="5" id="KW-0276">Fatty acid metabolism</keyword>
<evidence type="ECO:0000256" key="18">
    <source>
        <dbReference type="ARBA" id="ARBA00049251"/>
    </source>
</evidence>
<evidence type="ECO:0000313" key="23">
    <source>
        <dbReference type="Proteomes" id="UP000199005"/>
    </source>
</evidence>
<dbReference type="GO" id="GO:0006633">
    <property type="term" value="P:fatty acid biosynthetic process"/>
    <property type="evidence" value="ECO:0007669"/>
    <property type="project" value="UniProtKB-KW"/>
</dbReference>
<comment type="subunit">
    <text evidence="12">Interacts with PEX5, probably required to target it into peroxisomes.</text>
</comment>
<comment type="catalytic activity">
    <reaction evidence="16">
        <text>(2E)-tetradecenoyl-CoA + NADPH + H(+) = tetradecanoyl-CoA + NADP(+)</text>
        <dbReference type="Rhea" id="RHEA:44968"/>
        <dbReference type="ChEBI" id="CHEBI:15378"/>
        <dbReference type="ChEBI" id="CHEBI:57385"/>
        <dbReference type="ChEBI" id="CHEBI:57783"/>
        <dbReference type="ChEBI" id="CHEBI:58349"/>
        <dbReference type="ChEBI" id="CHEBI:61405"/>
    </reaction>
    <physiologicalReaction direction="left-to-right" evidence="16">
        <dbReference type="Rhea" id="RHEA:44969"/>
    </physiologicalReaction>
</comment>
<comment type="catalytic activity">
    <reaction evidence="18">
        <text>a (2E)-enoyl-CoA + NADPH + H(+) = a 2,3-saturated acyl-CoA + NADP(+)</text>
        <dbReference type="Rhea" id="RHEA:33763"/>
        <dbReference type="ChEBI" id="CHEBI:15378"/>
        <dbReference type="ChEBI" id="CHEBI:57783"/>
        <dbReference type="ChEBI" id="CHEBI:58349"/>
        <dbReference type="ChEBI" id="CHEBI:58856"/>
        <dbReference type="ChEBI" id="CHEBI:65111"/>
        <dbReference type="EC" id="1.3.1.38"/>
    </reaction>
    <physiologicalReaction direction="left-to-right" evidence="18">
        <dbReference type="Rhea" id="RHEA:33764"/>
    </physiologicalReaction>
</comment>
<dbReference type="InterPro" id="IPR036291">
    <property type="entry name" value="NAD(P)-bd_dom_sf"/>
</dbReference>
<comment type="catalytic activity">
    <reaction evidence="20">
        <text>(2E)-octenoyl-CoA + NADPH + H(+) = octanoyl-CoA + NADP(+)</text>
        <dbReference type="Rhea" id="RHEA:44952"/>
        <dbReference type="ChEBI" id="CHEBI:15378"/>
        <dbReference type="ChEBI" id="CHEBI:57386"/>
        <dbReference type="ChEBI" id="CHEBI:57783"/>
        <dbReference type="ChEBI" id="CHEBI:58349"/>
        <dbReference type="ChEBI" id="CHEBI:62242"/>
    </reaction>
    <physiologicalReaction direction="left-to-right" evidence="20">
        <dbReference type="Rhea" id="RHEA:44953"/>
    </physiologicalReaction>
</comment>
<dbReference type="PANTHER" id="PTHR24317:SF7">
    <property type="entry name" value="PEROXISOMAL TRANS-2-ENOYL-COA REDUCTASE"/>
    <property type="match status" value="1"/>
</dbReference>
<keyword evidence="9" id="KW-0576">Peroxisome</keyword>
<gene>
    <name evidence="22" type="ORF">SAMN04244579_04280</name>
</gene>
<comment type="catalytic activity">
    <reaction evidence="17">
        <text>(2E)-hexenoyl-CoA + NADPH + H(+) = hexanoyl-CoA + NADP(+)</text>
        <dbReference type="Rhea" id="RHEA:44956"/>
        <dbReference type="ChEBI" id="CHEBI:15378"/>
        <dbReference type="ChEBI" id="CHEBI:57783"/>
        <dbReference type="ChEBI" id="CHEBI:58349"/>
        <dbReference type="ChEBI" id="CHEBI:62077"/>
        <dbReference type="ChEBI" id="CHEBI:62620"/>
    </reaction>
    <physiologicalReaction direction="left-to-right" evidence="17">
        <dbReference type="Rhea" id="RHEA:44957"/>
    </physiologicalReaction>
</comment>
<evidence type="ECO:0000256" key="7">
    <source>
        <dbReference type="ARBA" id="ARBA00023002"/>
    </source>
</evidence>
<organism evidence="22 23">
    <name type="scientific">Azotobacter beijerinckii</name>
    <dbReference type="NCBI Taxonomy" id="170623"/>
    <lineage>
        <taxon>Bacteria</taxon>
        <taxon>Pseudomonadati</taxon>
        <taxon>Pseudomonadota</taxon>
        <taxon>Gammaproteobacteria</taxon>
        <taxon>Pseudomonadales</taxon>
        <taxon>Pseudomonadaceae</taxon>
        <taxon>Azotobacter</taxon>
    </lineage>
</organism>
<evidence type="ECO:0000256" key="2">
    <source>
        <dbReference type="ARBA" id="ARBA00005189"/>
    </source>
</evidence>
<sequence length="125" mass="13516">MYCHRQARELRGGEQGNGVERRTPPAQGVEQPGGELALALNPGGLVDNTLPMASGIFASEAAALPFRKHTPLQRIGQPEEVADALVWLLSDEARFITGQRLLVDGVFTLGGLRPWFNSFVAEHIG</sequence>
<proteinExistence type="predicted"/>
<comment type="catalytic activity">
    <reaction evidence="15">
        <text>(2E)-dodecenoyl-CoA + NADPH + H(+) = dodecanoyl-CoA + NADP(+)</text>
        <dbReference type="Rhea" id="RHEA:44964"/>
        <dbReference type="ChEBI" id="CHEBI:15378"/>
        <dbReference type="ChEBI" id="CHEBI:57330"/>
        <dbReference type="ChEBI" id="CHEBI:57375"/>
        <dbReference type="ChEBI" id="CHEBI:57783"/>
        <dbReference type="ChEBI" id="CHEBI:58349"/>
    </reaction>
    <physiologicalReaction direction="left-to-right" evidence="15">
        <dbReference type="Rhea" id="RHEA:44965"/>
    </physiologicalReaction>
</comment>
<protein>
    <recommendedName>
        <fullName evidence="14">Peroxisomal trans-2-enoyl-CoA reductase</fullName>
        <ecNumber evidence="13">1.3.1.38</ecNumber>
    </recommendedName>
</protein>
<evidence type="ECO:0000256" key="1">
    <source>
        <dbReference type="ARBA" id="ARBA00004275"/>
    </source>
</evidence>
<evidence type="ECO:0000256" key="11">
    <source>
        <dbReference type="ARBA" id="ARBA00037124"/>
    </source>
</evidence>
<evidence type="ECO:0000256" key="19">
    <source>
        <dbReference type="ARBA" id="ARBA00049386"/>
    </source>
</evidence>
<dbReference type="SUPFAM" id="SSF51735">
    <property type="entry name" value="NAD(P)-binding Rossmann-fold domains"/>
    <property type="match status" value="1"/>
</dbReference>
<keyword evidence="10" id="KW-0275">Fatty acid biosynthesis</keyword>
<feature type="region of interest" description="Disordered" evidence="21">
    <location>
        <begin position="5"/>
        <end position="34"/>
    </location>
</feature>
<keyword evidence="3" id="KW-0444">Lipid biosynthesis</keyword>
<keyword evidence="4" id="KW-0597">Phosphoprotein</keyword>
<dbReference type="EMBL" id="FNYO01000097">
    <property type="protein sequence ID" value="SEJ41899.1"/>
    <property type="molecule type" value="Genomic_DNA"/>
</dbReference>
<reference evidence="22 23" key="1">
    <citation type="submission" date="2016-10" db="EMBL/GenBank/DDBJ databases">
        <authorList>
            <person name="de Groot N.N."/>
        </authorList>
    </citation>
    <scope>NUCLEOTIDE SEQUENCE [LARGE SCALE GENOMIC DNA]</scope>
    <source>
        <strain evidence="22 23">DSM 1041</strain>
    </source>
</reference>
<dbReference type="STRING" id="170623.SAMN04244579_04280"/>
<comment type="catalytic activity">
    <reaction evidence="19">
        <text>(2E)-decenoyl-CoA + NADPH + H(+) = decanoyl-CoA + NADP(+)</text>
        <dbReference type="Rhea" id="RHEA:44960"/>
        <dbReference type="ChEBI" id="CHEBI:15378"/>
        <dbReference type="ChEBI" id="CHEBI:57783"/>
        <dbReference type="ChEBI" id="CHEBI:58349"/>
        <dbReference type="ChEBI" id="CHEBI:61406"/>
        <dbReference type="ChEBI" id="CHEBI:61430"/>
    </reaction>
    <physiologicalReaction direction="left-to-right" evidence="19">
        <dbReference type="Rhea" id="RHEA:44961"/>
    </physiologicalReaction>
</comment>
<keyword evidence="6" id="KW-0521">NADP</keyword>
<evidence type="ECO:0000256" key="6">
    <source>
        <dbReference type="ARBA" id="ARBA00022857"/>
    </source>
</evidence>
<evidence type="ECO:0000256" key="17">
    <source>
        <dbReference type="ARBA" id="ARBA00049108"/>
    </source>
</evidence>
<comment type="function">
    <text evidence="11">Participates in chain elongation of fatty acids. Catalyzes the reduction of trans-2-enoyl-CoAs of varying chain lengths from 6:1 to 16:1, having maximum activity with 10:1 CoA. Has no 2,4-dienoyl-CoA reductase activity.</text>
</comment>
<keyword evidence="7" id="KW-0560">Oxidoreductase</keyword>
<evidence type="ECO:0000256" key="20">
    <source>
        <dbReference type="ARBA" id="ARBA00049559"/>
    </source>
</evidence>
<evidence type="ECO:0000256" key="10">
    <source>
        <dbReference type="ARBA" id="ARBA00023160"/>
    </source>
</evidence>
<dbReference type="InterPro" id="IPR052388">
    <property type="entry name" value="Peroxisomal_t2-enoyl-CoA_red"/>
</dbReference>
<accession>A0A1H6YKU9</accession>
<comment type="pathway">
    <text evidence="2">Lipid metabolism.</text>
</comment>
<keyword evidence="8" id="KW-0443">Lipid metabolism</keyword>
<evidence type="ECO:0000256" key="4">
    <source>
        <dbReference type="ARBA" id="ARBA00022553"/>
    </source>
</evidence>
<name>A0A1H6YKU9_9GAMM</name>